<dbReference type="Gene3D" id="3.30.450.20">
    <property type="entry name" value="PAS domain"/>
    <property type="match status" value="1"/>
</dbReference>
<dbReference type="PROSITE" id="PS50112">
    <property type="entry name" value="PAS"/>
    <property type="match status" value="1"/>
</dbReference>
<keyword evidence="1" id="KW-0547">Nucleotide-binding</keyword>
<dbReference type="PROSITE" id="PS50045">
    <property type="entry name" value="SIGMA54_INTERACT_4"/>
    <property type="match status" value="1"/>
</dbReference>
<sequence length="603" mass="66681">MDIGIVCRSKAERKRIEKALQEAGEEAFVAVCKGDRSPPGEEGPAESSATLWLVPEGRTAPGPGMPVILDPGLWERSEYLAALCGAVRRMDSLYPMLEQQLQFYRTIVDLSHDGIIGVNNEGRVVVFNPAAGEILGIPVQEALGKIITEFNPGAGLPRVLERKTPEKDELRQVGGRTVVANRAPIIRRGELIGAVSTFRDVTQLQQYEQSIRRKLHHRGLAAKWTLEDMVAESPAMRELVELARRYAGVDSTVLLMGESGTGKEILAQGIHSASRRRGGPFVALNCAAVPETLLESELFGYEEGSFTGARKGGKQGLFELAHGGTLFLDEIGELPIALQARLLRVLQEREVMRLGGTRVIPVDVRIIAATNQDLTSLMERGMFRRDLFFRLAVLVLSVPPLRERTEDIPHLVRAFVREWIDGGGKHILPPPEEDLERMKDYPWPGNVRELRNLVERAIVLCHAGQALRLFQPGVWLPFRMEGAPARDAGDVGGAPAANGPAWAETMRPKVDSGSSEIVPGVSRDPGGEQPPSNAMPPIFPDRYRGGRDSEREWAHICRVLEEEGWRIGRAAKRLGMHRTTLWRKIRRHGDANGRPAERRADGR</sequence>
<evidence type="ECO:0000256" key="2">
    <source>
        <dbReference type="ARBA" id="ARBA00022840"/>
    </source>
</evidence>
<dbReference type="SUPFAM" id="SSF46689">
    <property type="entry name" value="Homeodomain-like"/>
    <property type="match status" value="1"/>
</dbReference>
<dbReference type="PROSITE" id="PS00676">
    <property type="entry name" value="SIGMA54_INTERACT_2"/>
    <property type="match status" value="1"/>
</dbReference>
<evidence type="ECO:0000256" key="3">
    <source>
        <dbReference type="ARBA" id="ARBA00023015"/>
    </source>
</evidence>
<evidence type="ECO:0000313" key="10">
    <source>
        <dbReference type="Proteomes" id="UP000231932"/>
    </source>
</evidence>
<feature type="domain" description="PAS" evidence="8">
    <location>
        <begin position="100"/>
        <end position="145"/>
    </location>
</feature>
<accession>A0A2K8N9T5</accession>
<dbReference type="InterPro" id="IPR002078">
    <property type="entry name" value="Sigma_54_int"/>
</dbReference>
<dbReference type="CDD" id="cd00009">
    <property type="entry name" value="AAA"/>
    <property type="match status" value="1"/>
</dbReference>
<dbReference type="Gene3D" id="3.40.50.300">
    <property type="entry name" value="P-loop containing nucleotide triphosphate hydrolases"/>
    <property type="match status" value="1"/>
</dbReference>
<evidence type="ECO:0000256" key="4">
    <source>
        <dbReference type="ARBA" id="ARBA00023125"/>
    </source>
</evidence>
<dbReference type="NCBIfam" id="TIGR00229">
    <property type="entry name" value="sensory_box"/>
    <property type="match status" value="1"/>
</dbReference>
<dbReference type="GO" id="GO:0005524">
    <property type="term" value="F:ATP binding"/>
    <property type="evidence" value="ECO:0007669"/>
    <property type="project" value="UniProtKB-KW"/>
</dbReference>
<dbReference type="InterPro" id="IPR025943">
    <property type="entry name" value="Sigma_54_int_dom_ATP-bd_2"/>
</dbReference>
<dbReference type="AlphaFoldDB" id="A0A2K8N9T5"/>
<dbReference type="InterPro" id="IPR025944">
    <property type="entry name" value="Sigma_54_int_dom_CS"/>
</dbReference>
<dbReference type="CDD" id="cd00130">
    <property type="entry name" value="PAS"/>
    <property type="match status" value="1"/>
</dbReference>
<dbReference type="Gene3D" id="1.10.8.60">
    <property type="match status" value="1"/>
</dbReference>
<feature type="domain" description="Sigma-54 factor interaction" evidence="7">
    <location>
        <begin position="229"/>
        <end position="459"/>
    </location>
</feature>
<dbReference type="EMBL" id="CP024955">
    <property type="protein sequence ID" value="ATY86101.1"/>
    <property type="molecule type" value="Genomic_DNA"/>
</dbReference>
<dbReference type="InterPro" id="IPR027417">
    <property type="entry name" value="P-loop_NTPase"/>
</dbReference>
<evidence type="ECO:0000256" key="5">
    <source>
        <dbReference type="ARBA" id="ARBA00023163"/>
    </source>
</evidence>
<organism evidence="9 10">
    <name type="scientific">Kyrpidia spormannii</name>
    <dbReference type="NCBI Taxonomy" id="2055160"/>
    <lineage>
        <taxon>Bacteria</taxon>
        <taxon>Bacillati</taxon>
        <taxon>Bacillota</taxon>
        <taxon>Bacilli</taxon>
        <taxon>Bacillales</taxon>
        <taxon>Alicyclobacillaceae</taxon>
        <taxon>Kyrpidia</taxon>
    </lineage>
</organism>
<evidence type="ECO:0000256" key="1">
    <source>
        <dbReference type="ARBA" id="ARBA00022741"/>
    </source>
</evidence>
<dbReference type="Pfam" id="PF00158">
    <property type="entry name" value="Sigma54_activat"/>
    <property type="match status" value="1"/>
</dbReference>
<dbReference type="InterPro" id="IPR009057">
    <property type="entry name" value="Homeodomain-like_sf"/>
</dbReference>
<dbReference type="SMART" id="SM00091">
    <property type="entry name" value="PAS"/>
    <property type="match status" value="1"/>
</dbReference>
<dbReference type="PROSITE" id="PS00675">
    <property type="entry name" value="SIGMA54_INTERACT_1"/>
    <property type="match status" value="1"/>
</dbReference>
<dbReference type="PANTHER" id="PTHR32071">
    <property type="entry name" value="TRANSCRIPTIONAL REGULATORY PROTEIN"/>
    <property type="match status" value="1"/>
</dbReference>
<keyword evidence="3" id="KW-0805">Transcription regulation</keyword>
<dbReference type="FunFam" id="3.40.50.300:FF:000006">
    <property type="entry name" value="DNA-binding transcriptional regulator NtrC"/>
    <property type="match status" value="1"/>
</dbReference>
<evidence type="ECO:0000256" key="6">
    <source>
        <dbReference type="SAM" id="MobiDB-lite"/>
    </source>
</evidence>
<gene>
    <name evidence="9" type="ORF">CVV65_15180</name>
</gene>
<keyword evidence="2" id="KW-0067">ATP-binding</keyword>
<evidence type="ECO:0000313" key="9">
    <source>
        <dbReference type="EMBL" id="ATY86101.1"/>
    </source>
</evidence>
<dbReference type="SUPFAM" id="SSF52540">
    <property type="entry name" value="P-loop containing nucleoside triphosphate hydrolases"/>
    <property type="match status" value="1"/>
</dbReference>
<name>A0A2K8N9T5_9BACL</name>
<dbReference type="InterPro" id="IPR000014">
    <property type="entry name" value="PAS"/>
</dbReference>
<dbReference type="InterPro" id="IPR025662">
    <property type="entry name" value="Sigma_54_int_dom_ATP-bd_1"/>
</dbReference>
<dbReference type="Pfam" id="PF00989">
    <property type="entry name" value="PAS"/>
    <property type="match status" value="1"/>
</dbReference>
<protein>
    <submittedName>
        <fullName evidence="9">Sigma-54-dependent Fis family transcriptional regulator</fullName>
    </submittedName>
</protein>
<dbReference type="GO" id="GO:0006355">
    <property type="term" value="P:regulation of DNA-templated transcription"/>
    <property type="evidence" value="ECO:0007669"/>
    <property type="project" value="InterPro"/>
</dbReference>
<dbReference type="KEGG" id="kyr:CVV65_15180"/>
<dbReference type="InterPro" id="IPR035965">
    <property type="entry name" value="PAS-like_dom_sf"/>
</dbReference>
<dbReference type="Pfam" id="PF25601">
    <property type="entry name" value="AAA_lid_14"/>
    <property type="match status" value="1"/>
</dbReference>
<reference evidence="10" key="1">
    <citation type="submission" date="2017-11" db="EMBL/GenBank/DDBJ databases">
        <title>Complete Genome Sequence of Kyrpidia sp. Strain EA-1, a thermophilic, hydrogen-oxidizing Bacterium, isolated from the Azores.</title>
        <authorList>
            <person name="Reiner J.E."/>
            <person name="Lapp C.J."/>
            <person name="Bunk B."/>
            <person name="Gescher J."/>
        </authorList>
    </citation>
    <scope>NUCLEOTIDE SEQUENCE [LARGE SCALE GENOMIC DNA]</scope>
    <source>
        <strain evidence="10">EA-1</strain>
    </source>
</reference>
<dbReference type="GO" id="GO:0043565">
    <property type="term" value="F:sequence-specific DNA binding"/>
    <property type="evidence" value="ECO:0007669"/>
    <property type="project" value="InterPro"/>
</dbReference>
<dbReference type="RefSeq" id="WP_100668850.1">
    <property type="nucleotide sequence ID" value="NZ_CP024955.1"/>
</dbReference>
<dbReference type="InterPro" id="IPR013767">
    <property type="entry name" value="PAS_fold"/>
</dbReference>
<evidence type="ECO:0000259" key="8">
    <source>
        <dbReference type="PROSITE" id="PS50112"/>
    </source>
</evidence>
<feature type="region of interest" description="Disordered" evidence="6">
    <location>
        <begin position="521"/>
        <end position="543"/>
    </location>
</feature>
<dbReference type="SUPFAM" id="SSF55785">
    <property type="entry name" value="PYP-like sensor domain (PAS domain)"/>
    <property type="match status" value="1"/>
</dbReference>
<keyword evidence="4" id="KW-0238">DNA-binding</keyword>
<keyword evidence="10" id="KW-1185">Reference proteome</keyword>
<dbReference type="PROSITE" id="PS00688">
    <property type="entry name" value="SIGMA54_INTERACT_3"/>
    <property type="match status" value="1"/>
</dbReference>
<dbReference type="Gene3D" id="1.10.10.60">
    <property type="entry name" value="Homeodomain-like"/>
    <property type="match status" value="1"/>
</dbReference>
<proteinExistence type="predicted"/>
<dbReference type="Pfam" id="PF02954">
    <property type="entry name" value="HTH_8"/>
    <property type="match status" value="1"/>
</dbReference>
<dbReference type="OrthoDB" id="9762199at2"/>
<dbReference type="SMART" id="SM00382">
    <property type="entry name" value="AAA"/>
    <property type="match status" value="1"/>
</dbReference>
<dbReference type="InterPro" id="IPR003593">
    <property type="entry name" value="AAA+_ATPase"/>
</dbReference>
<keyword evidence="5" id="KW-0804">Transcription</keyword>
<dbReference type="InterPro" id="IPR058031">
    <property type="entry name" value="AAA_lid_NorR"/>
</dbReference>
<evidence type="ECO:0000259" key="7">
    <source>
        <dbReference type="PROSITE" id="PS50045"/>
    </source>
</evidence>
<dbReference type="Proteomes" id="UP000231932">
    <property type="component" value="Chromosome"/>
</dbReference>
<dbReference type="InterPro" id="IPR002197">
    <property type="entry name" value="HTH_Fis"/>
</dbReference>